<dbReference type="EMBL" id="RWGY01000013">
    <property type="protein sequence ID" value="TVU25603.1"/>
    <property type="molecule type" value="Genomic_DNA"/>
</dbReference>
<comment type="similarity">
    <text evidence="1">Belongs to the UDP-glycosyltransferase family.</text>
</comment>
<accession>A0A5J9UPE1</accession>
<keyword evidence="3" id="KW-1185">Reference proteome</keyword>
<dbReference type="GO" id="GO:0080043">
    <property type="term" value="F:quercetin 3-O-glucosyltransferase activity"/>
    <property type="evidence" value="ECO:0007669"/>
    <property type="project" value="TreeGrafter"/>
</dbReference>
<dbReference type="AlphaFoldDB" id="A0A5J9UPE1"/>
<dbReference type="PANTHER" id="PTHR11926:SF1395">
    <property type="entry name" value="GLYCOSYLTRANSFERASE"/>
    <property type="match status" value="1"/>
</dbReference>
<dbReference type="OrthoDB" id="5835829at2759"/>
<name>A0A5J9UPE1_9POAL</name>
<sequence>MVAGIWHYSGLVINTFEAIEGEDIKHINRDISIPLATPGIQDRSCMDWLDRQEPGSVVFLSLGSLLAIDSHELTEMAWGLIESKRPFLWVVRPNLVQGSDTNELPRE</sequence>
<comment type="caution">
    <text evidence="2">The sequence shown here is derived from an EMBL/GenBank/DDBJ whole genome shotgun (WGS) entry which is preliminary data.</text>
</comment>
<dbReference type="PANTHER" id="PTHR11926">
    <property type="entry name" value="GLUCOSYL/GLUCURONOSYL TRANSFERASES"/>
    <property type="match status" value="1"/>
</dbReference>
<evidence type="ECO:0000256" key="1">
    <source>
        <dbReference type="ARBA" id="ARBA00009995"/>
    </source>
</evidence>
<proteinExistence type="inferred from homology"/>
<dbReference type="GO" id="GO:0080044">
    <property type="term" value="F:quercetin 7-O-glucosyltransferase activity"/>
    <property type="evidence" value="ECO:0007669"/>
    <property type="project" value="TreeGrafter"/>
</dbReference>
<dbReference type="Proteomes" id="UP000324897">
    <property type="component" value="Chromosome 2"/>
</dbReference>
<feature type="non-terminal residue" evidence="2">
    <location>
        <position position="1"/>
    </location>
</feature>
<organism evidence="2 3">
    <name type="scientific">Eragrostis curvula</name>
    <name type="common">weeping love grass</name>
    <dbReference type="NCBI Taxonomy" id="38414"/>
    <lineage>
        <taxon>Eukaryota</taxon>
        <taxon>Viridiplantae</taxon>
        <taxon>Streptophyta</taxon>
        <taxon>Embryophyta</taxon>
        <taxon>Tracheophyta</taxon>
        <taxon>Spermatophyta</taxon>
        <taxon>Magnoliopsida</taxon>
        <taxon>Liliopsida</taxon>
        <taxon>Poales</taxon>
        <taxon>Poaceae</taxon>
        <taxon>PACMAD clade</taxon>
        <taxon>Chloridoideae</taxon>
        <taxon>Eragrostideae</taxon>
        <taxon>Eragrostidinae</taxon>
        <taxon>Eragrostis</taxon>
    </lineage>
</organism>
<protein>
    <submittedName>
        <fullName evidence="2">Uncharacterized protein</fullName>
    </submittedName>
</protein>
<evidence type="ECO:0000313" key="3">
    <source>
        <dbReference type="Proteomes" id="UP000324897"/>
    </source>
</evidence>
<reference evidence="2 3" key="1">
    <citation type="journal article" date="2019" name="Sci. Rep.">
        <title>A high-quality genome of Eragrostis curvula grass provides insights into Poaceae evolution and supports new strategies to enhance forage quality.</title>
        <authorList>
            <person name="Carballo J."/>
            <person name="Santos B.A.C.M."/>
            <person name="Zappacosta D."/>
            <person name="Garbus I."/>
            <person name="Selva J.P."/>
            <person name="Gallo C.A."/>
            <person name="Diaz A."/>
            <person name="Albertini E."/>
            <person name="Caccamo M."/>
            <person name="Echenique V."/>
        </authorList>
    </citation>
    <scope>NUCLEOTIDE SEQUENCE [LARGE SCALE GENOMIC DNA]</scope>
    <source>
        <strain evidence="3">cv. Victoria</strain>
        <tissue evidence="2">Leaf</tissue>
    </source>
</reference>
<dbReference type="Gramene" id="TVU25603">
    <property type="protein sequence ID" value="TVU25603"/>
    <property type="gene ID" value="EJB05_28105"/>
</dbReference>
<evidence type="ECO:0000313" key="2">
    <source>
        <dbReference type="EMBL" id="TVU25603.1"/>
    </source>
</evidence>
<dbReference type="SUPFAM" id="SSF53756">
    <property type="entry name" value="UDP-Glycosyltransferase/glycogen phosphorylase"/>
    <property type="match status" value="1"/>
</dbReference>
<gene>
    <name evidence="2" type="ORF">EJB05_28105</name>
</gene>
<dbReference type="Gene3D" id="3.40.50.2000">
    <property type="entry name" value="Glycogen Phosphorylase B"/>
    <property type="match status" value="1"/>
</dbReference>